<sequence>RCGDLAGAPSKGAAAAALLSTLRDLGFVVRSGERTPLGSALQAGLRALDKAAASTPALQWAVVAGAVLLGQGLLTAGRWSASYDDEHAPVDGADAQQQKHVRVLSRVAALVPQCRRNGAWRLLLSRDVLAFNSAVRLVQRAISHSIQTAGLILAVSAADTDGLAASLVELQSAAPLECATSDAAGLLVRALLAEYAARGAGCWARVVDQANGCVAAPAQAVRDAVALVDAVLAMAACSDIGVPEGVAADLRAARDWAQPAFGEALE</sequence>
<accession>A0A9W8HQY0</accession>
<dbReference type="InterPro" id="IPR022039">
    <property type="entry name" value="MKT1_C"/>
</dbReference>
<evidence type="ECO:0000313" key="2">
    <source>
        <dbReference type="EMBL" id="KAJ2786361.1"/>
    </source>
</evidence>
<dbReference type="AlphaFoldDB" id="A0A9W8HQY0"/>
<dbReference type="Pfam" id="PF12246">
    <property type="entry name" value="MKT1_C"/>
    <property type="match status" value="1"/>
</dbReference>
<comment type="caution">
    <text evidence="2">The sequence shown here is derived from an EMBL/GenBank/DDBJ whole genome shotgun (WGS) entry which is preliminary data.</text>
</comment>
<feature type="non-terminal residue" evidence="2">
    <location>
        <position position="1"/>
    </location>
</feature>
<keyword evidence="3" id="KW-1185">Reference proteome</keyword>
<gene>
    <name evidence="2" type="ORF">GGI15_001569</name>
</gene>
<organism evidence="2 3">
    <name type="scientific">Coemansia interrupta</name>
    <dbReference type="NCBI Taxonomy" id="1126814"/>
    <lineage>
        <taxon>Eukaryota</taxon>
        <taxon>Fungi</taxon>
        <taxon>Fungi incertae sedis</taxon>
        <taxon>Zoopagomycota</taxon>
        <taxon>Kickxellomycotina</taxon>
        <taxon>Kickxellomycetes</taxon>
        <taxon>Kickxellales</taxon>
        <taxon>Kickxellaceae</taxon>
        <taxon>Coemansia</taxon>
    </lineage>
</organism>
<reference evidence="2" key="1">
    <citation type="submission" date="2022-07" db="EMBL/GenBank/DDBJ databases">
        <title>Phylogenomic reconstructions and comparative analyses of Kickxellomycotina fungi.</title>
        <authorList>
            <person name="Reynolds N.K."/>
            <person name="Stajich J.E."/>
            <person name="Barry K."/>
            <person name="Grigoriev I.V."/>
            <person name="Crous P."/>
            <person name="Smith M.E."/>
        </authorList>
    </citation>
    <scope>NUCLEOTIDE SEQUENCE</scope>
    <source>
        <strain evidence="2">BCRC 34489</strain>
    </source>
</reference>
<protein>
    <recommendedName>
        <fullName evidence="1">Post-transcriptional regulator MKT1 C-terminal domain-containing protein</fullName>
    </recommendedName>
</protein>
<proteinExistence type="predicted"/>
<name>A0A9W8HQY0_9FUNG</name>
<dbReference type="OrthoDB" id="5598601at2759"/>
<evidence type="ECO:0000313" key="3">
    <source>
        <dbReference type="Proteomes" id="UP001140172"/>
    </source>
</evidence>
<dbReference type="EMBL" id="JANBUM010000065">
    <property type="protein sequence ID" value="KAJ2786361.1"/>
    <property type="molecule type" value="Genomic_DNA"/>
</dbReference>
<dbReference type="Proteomes" id="UP001140172">
    <property type="component" value="Unassembled WGS sequence"/>
</dbReference>
<evidence type="ECO:0000259" key="1">
    <source>
        <dbReference type="Pfam" id="PF12246"/>
    </source>
</evidence>
<feature type="domain" description="Post-transcriptional regulator MKT1 C-terminal" evidence="1">
    <location>
        <begin position="21"/>
        <end position="257"/>
    </location>
</feature>